<dbReference type="EMBL" id="CAJNOC010001163">
    <property type="protein sequence ID" value="CAF0840856.1"/>
    <property type="molecule type" value="Genomic_DNA"/>
</dbReference>
<dbReference type="Proteomes" id="UP000663879">
    <property type="component" value="Unassembled WGS sequence"/>
</dbReference>
<sequence>MFYNQILARNYRNLSKQSILIQTLRTSSSKNNKILDLKLIENDQFKTPYQLSNFHTQTQVLFKDPESKAEKTANMIKENILPIKERQIDESAQSRPILETGTISTSQATSQIDVKRPTLWQRIVKELKHYYDGFKLLYFETKIAWGLMKKVLRGETLTRRERRQFTRTSADLFRLVPFSVFIIVPFLEFTLPIFLKLFPNMLPSTFKEQSVEQENLRKQLKVKLEVAKFLQDTLEETALKRDSKNHENSLNQNFADFMKKIRTKGEQPSNEEILKYSSLFENELTLDNLSRQQLIALCQILDVSTLANIPPNHILRFQLRLKIRNLEADDRMILKEGVDALTIDELQQCCRDRGMRAIGLSETRLRNQLNQWLDLHLNRKIPLSLLILSRALYLPDNLPPEDLIKNTISALPKSIENATIAKIAEVTGEKIDNKIKLELLKQEQDEIKKETAISIESQPDSFEKQAQKEKLIDKATVLEGEISPVEIKEINQIIENMPVNEKKQARAEIAELKKDVDEYKEDVKEVQQMAVKLKETKSAKILGQRVGKLISDLDALMAKIDNEAVTNTQHYKNTVSIYELVETIKRIKGDITEAQEKKIYEILKSLDQDKDGKLDDINDVLKVFDLIEQENVKVNKDQLGKLLNLLEKEKLIEIEEEKNKKI</sequence>
<keyword evidence="8" id="KW-0809">Transit peptide</keyword>
<feature type="coiled-coil region" evidence="15">
    <location>
        <begin position="502"/>
        <end position="536"/>
    </location>
</feature>
<evidence type="ECO:0000256" key="4">
    <source>
        <dbReference type="ARBA" id="ARBA00022692"/>
    </source>
</evidence>
<dbReference type="OrthoDB" id="624114at2759"/>
<name>A0A813VHE6_9BILA</name>
<evidence type="ECO:0000256" key="15">
    <source>
        <dbReference type="SAM" id="Coils"/>
    </source>
</evidence>
<dbReference type="InterPro" id="IPR059005">
    <property type="entry name" value="LETM1_C"/>
</dbReference>
<evidence type="ECO:0000256" key="3">
    <source>
        <dbReference type="ARBA" id="ARBA00022568"/>
    </source>
</evidence>
<evidence type="ECO:0000313" key="18">
    <source>
        <dbReference type="EMBL" id="CAF0840856.1"/>
    </source>
</evidence>
<keyword evidence="7" id="KW-0106">Calcium</keyword>
<dbReference type="Pfam" id="PF07766">
    <property type="entry name" value="LETM1_RBD"/>
    <property type="match status" value="1"/>
</dbReference>
<evidence type="ECO:0000256" key="12">
    <source>
        <dbReference type="ARBA" id="ARBA00023128"/>
    </source>
</evidence>
<dbReference type="InterPro" id="IPR044202">
    <property type="entry name" value="LETM1/MDM38-like"/>
</dbReference>
<evidence type="ECO:0000256" key="16">
    <source>
        <dbReference type="SAM" id="Phobius"/>
    </source>
</evidence>
<dbReference type="PANTHER" id="PTHR14009">
    <property type="entry name" value="LEUCINE ZIPPER-EF-HAND CONTAINING TRANSMEMBRANE PROTEIN"/>
    <property type="match status" value="1"/>
</dbReference>
<keyword evidence="19" id="KW-1185">Reference proteome</keyword>
<keyword evidence="4 16" id="KW-0812">Transmembrane</keyword>
<keyword evidence="6" id="KW-0999">Mitochondrion inner membrane</keyword>
<evidence type="ECO:0000259" key="17">
    <source>
        <dbReference type="PROSITE" id="PS51758"/>
    </source>
</evidence>
<evidence type="ECO:0000256" key="7">
    <source>
        <dbReference type="ARBA" id="ARBA00022837"/>
    </source>
</evidence>
<organism evidence="18 19">
    <name type="scientific">Brachionus calyciflorus</name>
    <dbReference type="NCBI Taxonomy" id="104777"/>
    <lineage>
        <taxon>Eukaryota</taxon>
        <taxon>Metazoa</taxon>
        <taxon>Spiralia</taxon>
        <taxon>Gnathifera</taxon>
        <taxon>Rotifera</taxon>
        <taxon>Eurotatoria</taxon>
        <taxon>Monogononta</taxon>
        <taxon>Pseudotrocha</taxon>
        <taxon>Ploima</taxon>
        <taxon>Brachionidae</taxon>
        <taxon>Brachionus</taxon>
    </lineage>
</organism>
<evidence type="ECO:0000256" key="9">
    <source>
        <dbReference type="ARBA" id="ARBA00022989"/>
    </source>
</evidence>
<dbReference type="InterPro" id="IPR033122">
    <property type="entry name" value="LETM1-like_RBD"/>
</dbReference>
<evidence type="ECO:0000256" key="1">
    <source>
        <dbReference type="ARBA" id="ARBA00004434"/>
    </source>
</evidence>
<feature type="domain" description="Letm1 RBD" evidence="17">
    <location>
        <begin position="218"/>
        <end position="471"/>
    </location>
</feature>
<gene>
    <name evidence="18" type="ORF">OXX778_LOCUS8448</name>
</gene>
<keyword evidence="5" id="KW-0479">Metal-binding</keyword>
<keyword evidence="10 15" id="KW-0175">Coiled coil</keyword>
<keyword evidence="11" id="KW-0406">Ion transport</keyword>
<protein>
    <recommendedName>
        <fullName evidence="17">Letm1 RBD domain-containing protein</fullName>
    </recommendedName>
</protein>
<keyword evidence="12 14" id="KW-0496">Mitochondrion</keyword>
<dbReference type="GO" id="GO:0005743">
    <property type="term" value="C:mitochondrial inner membrane"/>
    <property type="evidence" value="ECO:0007669"/>
    <property type="project" value="UniProtKB-SubCell"/>
</dbReference>
<dbReference type="AlphaFoldDB" id="A0A813VHE6"/>
<dbReference type="GO" id="GO:0030003">
    <property type="term" value="P:intracellular monoatomic cation homeostasis"/>
    <property type="evidence" value="ECO:0007669"/>
    <property type="project" value="TreeGrafter"/>
</dbReference>
<proteinExistence type="predicted"/>
<dbReference type="Pfam" id="PF26561">
    <property type="entry name" value="LETM1_C"/>
    <property type="match status" value="1"/>
</dbReference>
<evidence type="ECO:0000256" key="10">
    <source>
        <dbReference type="ARBA" id="ARBA00023054"/>
    </source>
</evidence>
<evidence type="ECO:0000313" key="19">
    <source>
        <dbReference type="Proteomes" id="UP000663879"/>
    </source>
</evidence>
<accession>A0A813VHE6</accession>
<evidence type="ECO:0000256" key="14">
    <source>
        <dbReference type="PROSITE-ProRule" id="PRU01094"/>
    </source>
</evidence>
<dbReference type="PANTHER" id="PTHR14009:SF1">
    <property type="entry name" value="MITOCHONDRIAL PROTON_CALCIUM EXCHANGER PROTEIN"/>
    <property type="match status" value="1"/>
</dbReference>
<feature type="transmembrane region" description="Helical" evidence="16">
    <location>
        <begin position="172"/>
        <end position="195"/>
    </location>
</feature>
<dbReference type="GO" id="GO:0043022">
    <property type="term" value="F:ribosome binding"/>
    <property type="evidence" value="ECO:0007669"/>
    <property type="project" value="InterPro"/>
</dbReference>
<keyword evidence="3" id="KW-0109">Calcium transport</keyword>
<keyword evidence="2" id="KW-0813">Transport</keyword>
<evidence type="ECO:0000256" key="2">
    <source>
        <dbReference type="ARBA" id="ARBA00022448"/>
    </source>
</evidence>
<evidence type="ECO:0000256" key="5">
    <source>
        <dbReference type="ARBA" id="ARBA00022723"/>
    </source>
</evidence>
<reference evidence="18" key="1">
    <citation type="submission" date="2021-02" db="EMBL/GenBank/DDBJ databases">
        <authorList>
            <person name="Nowell W R."/>
        </authorList>
    </citation>
    <scope>NUCLEOTIDE SEQUENCE</scope>
    <source>
        <strain evidence="18">Ploen Becks lab</strain>
    </source>
</reference>
<keyword evidence="9 16" id="KW-1133">Transmembrane helix</keyword>
<evidence type="ECO:0000256" key="6">
    <source>
        <dbReference type="ARBA" id="ARBA00022792"/>
    </source>
</evidence>
<evidence type="ECO:0000256" key="11">
    <source>
        <dbReference type="ARBA" id="ARBA00023065"/>
    </source>
</evidence>
<evidence type="ECO:0000256" key="8">
    <source>
        <dbReference type="ARBA" id="ARBA00022946"/>
    </source>
</evidence>
<keyword evidence="13 16" id="KW-0472">Membrane</keyword>
<comment type="caution">
    <text evidence="18">The sequence shown here is derived from an EMBL/GenBank/DDBJ whole genome shotgun (WGS) entry which is preliminary data.</text>
</comment>
<comment type="subcellular location">
    <subcellularLocation>
        <location evidence="1">Mitochondrion inner membrane</location>
        <topology evidence="1">Single-pass membrane protein</topology>
    </subcellularLocation>
</comment>
<evidence type="ECO:0000256" key="13">
    <source>
        <dbReference type="ARBA" id="ARBA00023136"/>
    </source>
</evidence>
<dbReference type="PROSITE" id="PS51758">
    <property type="entry name" value="LETM1_RBD"/>
    <property type="match status" value="1"/>
</dbReference>